<evidence type="ECO:0000313" key="2">
    <source>
        <dbReference type="EMBL" id="KAJ7727152.1"/>
    </source>
</evidence>
<comment type="caution">
    <text evidence="2">The sequence shown here is derived from an EMBL/GenBank/DDBJ whole genome shotgun (WGS) entry which is preliminary data.</text>
</comment>
<protein>
    <submittedName>
        <fullName evidence="2">Uncharacterized protein</fullName>
    </submittedName>
</protein>
<reference evidence="2" key="1">
    <citation type="submission" date="2023-03" db="EMBL/GenBank/DDBJ databases">
        <title>Massive genome expansion in bonnet fungi (Mycena s.s.) driven by repeated elements and novel gene families across ecological guilds.</title>
        <authorList>
            <consortium name="Lawrence Berkeley National Laboratory"/>
            <person name="Harder C.B."/>
            <person name="Miyauchi S."/>
            <person name="Viragh M."/>
            <person name="Kuo A."/>
            <person name="Thoen E."/>
            <person name="Andreopoulos B."/>
            <person name="Lu D."/>
            <person name="Skrede I."/>
            <person name="Drula E."/>
            <person name="Henrissat B."/>
            <person name="Morin E."/>
            <person name="Kohler A."/>
            <person name="Barry K."/>
            <person name="LaButti K."/>
            <person name="Morin E."/>
            <person name="Salamov A."/>
            <person name="Lipzen A."/>
            <person name="Mereny Z."/>
            <person name="Hegedus B."/>
            <person name="Baldrian P."/>
            <person name="Stursova M."/>
            <person name="Weitz H."/>
            <person name="Taylor A."/>
            <person name="Grigoriev I.V."/>
            <person name="Nagy L.G."/>
            <person name="Martin F."/>
            <person name="Kauserud H."/>
        </authorList>
    </citation>
    <scope>NUCLEOTIDE SEQUENCE</scope>
    <source>
        <strain evidence="2">CBHHK188m</strain>
    </source>
</reference>
<evidence type="ECO:0000313" key="3">
    <source>
        <dbReference type="Proteomes" id="UP001215280"/>
    </source>
</evidence>
<keyword evidence="3" id="KW-1185">Reference proteome</keyword>
<evidence type="ECO:0000313" key="1">
    <source>
        <dbReference type="EMBL" id="KAJ7726993.1"/>
    </source>
</evidence>
<dbReference type="EMBL" id="JARJLG010000214">
    <property type="protein sequence ID" value="KAJ7727152.1"/>
    <property type="molecule type" value="Genomic_DNA"/>
</dbReference>
<dbReference type="Proteomes" id="UP001215280">
    <property type="component" value="Unassembled WGS sequence"/>
</dbReference>
<proteinExistence type="predicted"/>
<accession>A0AAD7HS60</accession>
<gene>
    <name evidence="2" type="ORF">DFH07DRAFT_233882</name>
    <name evidence="1" type="ORF">DFH07DRAFT_234025</name>
</gene>
<organism evidence="2 3">
    <name type="scientific">Mycena maculata</name>
    <dbReference type="NCBI Taxonomy" id="230809"/>
    <lineage>
        <taxon>Eukaryota</taxon>
        <taxon>Fungi</taxon>
        <taxon>Dikarya</taxon>
        <taxon>Basidiomycota</taxon>
        <taxon>Agaricomycotina</taxon>
        <taxon>Agaricomycetes</taxon>
        <taxon>Agaricomycetidae</taxon>
        <taxon>Agaricales</taxon>
        <taxon>Marasmiineae</taxon>
        <taxon>Mycenaceae</taxon>
        <taxon>Mycena</taxon>
    </lineage>
</organism>
<sequence>MEVLPSRHPVRTQPRFTVCMPLRQLWNLPLFGQRGVAPPLHRVERLKYLYLRENFLKLEEKGGDSVRTEEINVNGERRHKITDVIGLQDGLHHWRVLSRSRCGATRA</sequence>
<dbReference type="Gene3D" id="2.40.460.10">
    <property type="entry name" value="Biotin dependent carboxylase carboxyltransferase"/>
    <property type="match status" value="1"/>
</dbReference>
<name>A0AAD7HS60_9AGAR</name>
<dbReference type="EMBL" id="JARJLG010000215">
    <property type="protein sequence ID" value="KAJ7726993.1"/>
    <property type="molecule type" value="Genomic_DNA"/>
</dbReference>
<dbReference type="AlphaFoldDB" id="A0AAD7HS60"/>